<evidence type="ECO:0000313" key="2">
    <source>
        <dbReference type="EMBL" id="SFW38507.1"/>
    </source>
</evidence>
<dbReference type="NCBIfam" id="TIGR04131">
    <property type="entry name" value="Bac_Flav_CTERM"/>
    <property type="match status" value="1"/>
</dbReference>
<dbReference type="OrthoDB" id="9765926at2"/>
<name>A0A1K1NTD8_9FLAO</name>
<gene>
    <name evidence="2" type="ORF">SAMN05660313_01349</name>
</gene>
<dbReference type="STRING" id="76595.SAMN05660313_01349"/>
<keyword evidence="3" id="KW-1185">Reference proteome</keyword>
<sequence length="599" mass="65040">MKRFYAIAFFLYTLGLLSASAQVSADCSTAIPICNNTPTNGGTDGYGVDDFGGADETGCLEKTLSGAIESNSAWYRFKTGEAGQLGFNISFDVNEDWDFALYRATDCSSLGDPVRCNFFDNGDSNSFTGIGEDPTGATNVQYEDWLDVEAGEEYYLLINNFSNLNSGFSIQFSGQIFIDYPNTALDCSIISNLLGPPIAACDGDIVRLDATTPNTASYTWYRDIGLGYTEILGETNATIDVTTGAMYRAEVISITADVLISDVQVAFSAAPTTSVVTDVALCEETLPFNLESKNSEALGAQSPDDFIISYHATPIDAVNNTASLPMQYSPPSGVHTVYVRTTSAKNPKCFDVSEEFEFTVIETPTTTAETEVFLCEGTTSETIGETSPNVNYSYSWSSGETTPAIEVFSAGTYVLDIMFTNAGLTCVNTVEISVVVWQTPTISNVVIEDFNANNKVTVETDIIGNFEYQIDGMPVQDSNVFADVSAGAHTVSIIDKNGCGFVTEDIVVVGFDNYFTPNGDGINDTWQIKGMSSLQEPVVHIFDRYGKLLKQLSGNQGWNGAYGGKLLPESDYWFKLSYINTTGDKVYAKHIRSHFTLKR</sequence>
<feature type="signal peptide" evidence="1">
    <location>
        <begin position="1"/>
        <end position="21"/>
    </location>
</feature>
<dbReference type="Pfam" id="PF13585">
    <property type="entry name" value="CHU_C"/>
    <property type="match status" value="1"/>
</dbReference>
<dbReference type="AlphaFoldDB" id="A0A1K1NTD8"/>
<feature type="chain" id="PRO_5013040832" evidence="1">
    <location>
        <begin position="22"/>
        <end position="599"/>
    </location>
</feature>
<accession>A0A1K1NTD8</accession>
<dbReference type="Gene3D" id="2.60.120.380">
    <property type="match status" value="1"/>
</dbReference>
<evidence type="ECO:0000313" key="3">
    <source>
        <dbReference type="Proteomes" id="UP000183257"/>
    </source>
</evidence>
<protein>
    <submittedName>
        <fullName evidence="2">Gliding motility-associated C-terminal domain-containing protein</fullName>
    </submittedName>
</protein>
<evidence type="ECO:0000256" key="1">
    <source>
        <dbReference type="SAM" id="SignalP"/>
    </source>
</evidence>
<keyword evidence="1" id="KW-0732">Signal</keyword>
<dbReference type="EMBL" id="FPIY01000002">
    <property type="protein sequence ID" value="SFW38507.1"/>
    <property type="molecule type" value="Genomic_DNA"/>
</dbReference>
<dbReference type="Proteomes" id="UP000183257">
    <property type="component" value="Unassembled WGS sequence"/>
</dbReference>
<organism evidence="2 3">
    <name type="scientific">Cellulophaga fucicola</name>
    <dbReference type="NCBI Taxonomy" id="76595"/>
    <lineage>
        <taxon>Bacteria</taxon>
        <taxon>Pseudomonadati</taxon>
        <taxon>Bacteroidota</taxon>
        <taxon>Flavobacteriia</taxon>
        <taxon>Flavobacteriales</taxon>
        <taxon>Flavobacteriaceae</taxon>
        <taxon>Cellulophaga</taxon>
    </lineage>
</organism>
<proteinExistence type="predicted"/>
<dbReference type="RefSeq" id="WP_072303034.1">
    <property type="nucleotide sequence ID" value="NZ_FPIY01000002.1"/>
</dbReference>
<reference evidence="3" key="1">
    <citation type="submission" date="2016-11" db="EMBL/GenBank/DDBJ databases">
        <authorList>
            <person name="Varghese N."/>
            <person name="Submissions S."/>
        </authorList>
    </citation>
    <scope>NUCLEOTIDE SEQUENCE [LARGE SCALE GENOMIC DNA]</scope>
    <source>
        <strain evidence="3">DSM 24786</strain>
    </source>
</reference>
<dbReference type="InterPro" id="IPR026341">
    <property type="entry name" value="T9SS_type_B"/>
</dbReference>